<dbReference type="InterPro" id="IPR003594">
    <property type="entry name" value="HATPase_dom"/>
</dbReference>
<keyword evidence="6" id="KW-1185">Reference proteome</keyword>
<evidence type="ECO:0000256" key="3">
    <source>
        <dbReference type="SAM" id="Phobius"/>
    </source>
</evidence>
<gene>
    <name evidence="5" type="ORF">SAMN05446037_10484</name>
</gene>
<dbReference type="RefSeq" id="WP_089285353.1">
    <property type="nucleotide sequence ID" value="NZ_FZOJ01000048.1"/>
</dbReference>
<sequence length="421" mass="49060">MTLLQTVMMSVFDVVGYVIISKNLLRSRGKKAIYYLRYVVIFSGVTALFTINISQEYTMFLNGLVILYMLYLLYKREIIETIYLYLLSTVIILSLQLLSIIILGLLGTGIEYTFWNGMLAQILAILLVTLGSYYLPIHLMFEFFFKDNKVFKFLVANLFVVLLTVLFYWHIDIGGMIENILSIAILSTGIIFVNFVLLDSGLKNQYEEQQLKVYEKYLPVIDELIKELRKRQHEFDNHIQAVRMLAFTSTNYQEILNAMKEYTEELEIKNDLGPLIKLENKLLAGFLYSKKKLAEELSIDFQIVIQEYYFSSKLKDFELVELLGNLINNAFETGIDSNIVKVILSKEKDMYVIEVSNKHPYLNQEKINILFKKGFSTKSNKDRGYGLYNLKEIVNKYNGEIEITNEKYKDENYVVFKVLIP</sequence>
<evidence type="ECO:0000256" key="1">
    <source>
        <dbReference type="ARBA" id="ARBA00022777"/>
    </source>
</evidence>
<feature type="transmembrane region" description="Helical" evidence="3">
    <location>
        <begin position="6"/>
        <end position="25"/>
    </location>
</feature>
<dbReference type="OrthoDB" id="9792686at2"/>
<feature type="transmembrane region" description="Helical" evidence="3">
    <location>
        <begin position="177"/>
        <end position="198"/>
    </location>
</feature>
<dbReference type="PANTHER" id="PTHR40448:SF1">
    <property type="entry name" value="TWO-COMPONENT SENSOR HISTIDINE KINASE"/>
    <property type="match status" value="1"/>
</dbReference>
<keyword evidence="2" id="KW-0902">Two-component regulatory system</keyword>
<dbReference type="InterPro" id="IPR005467">
    <property type="entry name" value="His_kinase_dom"/>
</dbReference>
<accession>A0A239KIA0</accession>
<dbReference type="Proteomes" id="UP000198304">
    <property type="component" value="Unassembled WGS sequence"/>
</dbReference>
<keyword evidence="1" id="KW-0808">Transferase</keyword>
<protein>
    <submittedName>
        <fullName evidence="5">GHKL domain-containing protein</fullName>
    </submittedName>
</protein>
<name>A0A239KIA0_9FIRM</name>
<keyword evidence="1" id="KW-0418">Kinase</keyword>
<evidence type="ECO:0000313" key="5">
    <source>
        <dbReference type="EMBL" id="SNT17730.1"/>
    </source>
</evidence>
<evidence type="ECO:0000313" key="6">
    <source>
        <dbReference type="Proteomes" id="UP000198304"/>
    </source>
</evidence>
<dbReference type="Gene3D" id="3.30.565.10">
    <property type="entry name" value="Histidine kinase-like ATPase, C-terminal domain"/>
    <property type="match status" value="1"/>
</dbReference>
<feature type="transmembrane region" description="Helical" evidence="3">
    <location>
        <begin position="57"/>
        <end position="74"/>
    </location>
</feature>
<dbReference type="EMBL" id="FZOJ01000048">
    <property type="protein sequence ID" value="SNT17730.1"/>
    <property type="molecule type" value="Genomic_DNA"/>
</dbReference>
<dbReference type="GO" id="GO:0000160">
    <property type="term" value="P:phosphorelay signal transduction system"/>
    <property type="evidence" value="ECO:0007669"/>
    <property type="project" value="UniProtKB-KW"/>
</dbReference>
<dbReference type="InterPro" id="IPR036890">
    <property type="entry name" value="HATPase_C_sf"/>
</dbReference>
<dbReference type="PROSITE" id="PS50109">
    <property type="entry name" value="HIS_KIN"/>
    <property type="match status" value="1"/>
</dbReference>
<keyword evidence="3" id="KW-0472">Membrane</keyword>
<feature type="transmembrane region" description="Helical" evidence="3">
    <location>
        <begin position="32"/>
        <end position="51"/>
    </location>
</feature>
<feature type="domain" description="Histidine kinase" evidence="4">
    <location>
        <begin position="230"/>
        <end position="421"/>
    </location>
</feature>
<dbReference type="AlphaFoldDB" id="A0A239KIA0"/>
<feature type="transmembrane region" description="Helical" evidence="3">
    <location>
        <begin position="153"/>
        <end position="171"/>
    </location>
</feature>
<evidence type="ECO:0000259" key="4">
    <source>
        <dbReference type="PROSITE" id="PS50109"/>
    </source>
</evidence>
<organism evidence="5 6">
    <name type="scientific">Anaerovirgula multivorans</name>
    <dbReference type="NCBI Taxonomy" id="312168"/>
    <lineage>
        <taxon>Bacteria</taxon>
        <taxon>Bacillati</taxon>
        <taxon>Bacillota</taxon>
        <taxon>Clostridia</taxon>
        <taxon>Peptostreptococcales</taxon>
        <taxon>Natronincolaceae</taxon>
        <taxon>Anaerovirgula</taxon>
    </lineage>
</organism>
<reference evidence="5 6" key="1">
    <citation type="submission" date="2017-06" db="EMBL/GenBank/DDBJ databases">
        <authorList>
            <person name="Kim H.J."/>
            <person name="Triplett B.A."/>
        </authorList>
    </citation>
    <scope>NUCLEOTIDE SEQUENCE [LARGE SCALE GENOMIC DNA]</scope>
    <source>
        <strain evidence="5 6">SCA</strain>
    </source>
</reference>
<proteinExistence type="predicted"/>
<feature type="transmembrane region" description="Helical" evidence="3">
    <location>
        <begin position="118"/>
        <end position="141"/>
    </location>
</feature>
<dbReference type="GO" id="GO:0042802">
    <property type="term" value="F:identical protein binding"/>
    <property type="evidence" value="ECO:0007669"/>
    <property type="project" value="TreeGrafter"/>
</dbReference>
<evidence type="ECO:0000256" key="2">
    <source>
        <dbReference type="ARBA" id="ARBA00023012"/>
    </source>
</evidence>
<dbReference type="SUPFAM" id="SSF55874">
    <property type="entry name" value="ATPase domain of HSP90 chaperone/DNA topoisomerase II/histidine kinase"/>
    <property type="match status" value="1"/>
</dbReference>
<keyword evidence="3" id="KW-1133">Transmembrane helix</keyword>
<feature type="transmembrane region" description="Helical" evidence="3">
    <location>
        <begin position="83"/>
        <end position="106"/>
    </location>
</feature>
<keyword evidence="3" id="KW-0812">Transmembrane</keyword>
<dbReference type="PANTHER" id="PTHR40448">
    <property type="entry name" value="TWO-COMPONENT SENSOR HISTIDINE KINASE"/>
    <property type="match status" value="1"/>
</dbReference>
<dbReference type="GO" id="GO:0016301">
    <property type="term" value="F:kinase activity"/>
    <property type="evidence" value="ECO:0007669"/>
    <property type="project" value="UniProtKB-KW"/>
</dbReference>
<dbReference type="Pfam" id="PF02518">
    <property type="entry name" value="HATPase_c"/>
    <property type="match status" value="1"/>
</dbReference>